<name>A0A0F9UHQ8_9ZZZZ</name>
<protein>
    <submittedName>
        <fullName evidence="1">Uncharacterized protein</fullName>
    </submittedName>
</protein>
<dbReference type="EMBL" id="LAZR01000105">
    <property type="protein sequence ID" value="KKN91204.1"/>
    <property type="molecule type" value="Genomic_DNA"/>
</dbReference>
<evidence type="ECO:0000313" key="1">
    <source>
        <dbReference type="EMBL" id="KKN91204.1"/>
    </source>
</evidence>
<gene>
    <name evidence="1" type="ORF">LCGC14_0220720</name>
</gene>
<dbReference type="AlphaFoldDB" id="A0A0F9UHQ8"/>
<sequence>MNEKLIRRAAKKYRDWIVEKSQEINSVSEVTIRSYLETLYQKSEEMQKWSGRILKGIRQRVQKDTWKPNALHMGLPNKSIYRGIANGMVPDLGRDIISYTKNVVSMLKDMTAGNDTIFLSPKEAIEEIRIISQTWDKVEFRRNMLSVRINKVTLSDDKEEVELGDFWINLHLDNLPEGLTIQSINKVMSSRKFFHPHVKHDKLCTGDGTNMNNGNPMGEALSEGRLEDYFRIVEAILRTYNKESPHEELVAWYDPGSEDNHENEFHCVGCDEWCHCDDGLWCEGCSTIYCNDCADGVICIDCENWRCGECNTTCIGCSES</sequence>
<comment type="caution">
    <text evidence="1">The sequence shown here is derived from an EMBL/GenBank/DDBJ whole genome shotgun (WGS) entry which is preliminary data.</text>
</comment>
<reference evidence="1" key="1">
    <citation type="journal article" date="2015" name="Nature">
        <title>Complex archaea that bridge the gap between prokaryotes and eukaryotes.</title>
        <authorList>
            <person name="Spang A."/>
            <person name="Saw J.H."/>
            <person name="Jorgensen S.L."/>
            <person name="Zaremba-Niedzwiedzka K."/>
            <person name="Martijn J."/>
            <person name="Lind A.E."/>
            <person name="van Eijk R."/>
            <person name="Schleper C."/>
            <person name="Guy L."/>
            <person name="Ettema T.J."/>
        </authorList>
    </citation>
    <scope>NUCLEOTIDE SEQUENCE</scope>
</reference>
<organism evidence="1">
    <name type="scientific">marine sediment metagenome</name>
    <dbReference type="NCBI Taxonomy" id="412755"/>
    <lineage>
        <taxon>unclassified sequences</taxon>
        <taxon>metagenomes</taxon>
        <taxon>ecological metagenomes</taxon>
    </lineage>
</organism>
<proteinExistence type="predicted"/>
<accession>A0A0F9UHQ8</accession>